<evidence type="ECO:0000256" key="4">
    <source>
        <dbReference type="ARBA" id="ARBA00023163"/>
    </source>
</evidence>
<dbReference type="Pfam" id="PF04542">
    <property type="entry name" value="Sigma70_r2"/>
    <property type="match status" value="1"/>
</dbReference>
<dbReference type="RefSeq" id="WP_269885590.1">
    <property type="nucleotide sequence ID" value="NZ_JAQAGZ010000031.1"/>
</dbReference>
<dbReference type="PANTHER" id="PTHR30385">
    <property type="entry name" value="SIGMA FACTOR F FLAGELLAR"/>
    <property type="match status" value="1"/>
</dbReference>
<evidence type="ECO:0000259" key="5">
    <source>
        <dbReference type="Pfam" id="PF04542"/>
    </source>
</evidence>
<dbReference type="InterPro" id="IPR013325">
    <property type="entry name" value="RNA_pol_sigma_r2"/>
</dbReference>
<name>A0ABT4QJN7_9BACL</name>
<evidence type="ECO:0000256" key="3">
    <source>
        <dbReference type="ARBA" id="ARBA00023125"/>
    </source>
</evidence>
<proteinExistence type="predicted"/>
<keyword evidence="7" id="KW-1185">Reference proteome</keyword>
<dbReference type="Gene3D" id="1.20.120.1810">
    <property type="match status" value="1"/>
</dbReference>
<dbReference type="NCBIfam" id="TIGR02937">
    <property type="entry name" value="sigma70-ECF"/>
    <property type="match status" value="1"/>
</dbReference>
<comment type="caution">
    <text evidence="6">The sequence shown here is derived from an EMBL/GenBank/DDBJ whole genome shotgun (WGS) entry which is preliminary data.</text>
</comment>
<dbReference type="EMBL" id="JAQAGZ010000031">
    <property type="protein sequence ID" value="MCZ8517055.1"/>
    <property type="molecule type" value="Genomic_DNA"/>
</dbReference>
<evidence type="ECO:0000256" key="1">
    <source>
        <dbReference type="ARBA" id="ARBA00023015"/>
    </source>
</evidence>
<accession>A0ABT4QJN7</accession>
<reference evidence="6 7" key="1">
    <citation type="submission" date="2022-12" db="EMBL/GenBank/DDBJ databases">
        <title>Draft genome sequence of Paenibacillus sp. dW9.</title>
        <authorList>
            <person name="Choi E.-W."/>
            <person name="Kim D.-U."/>
        </authorList>
    </citation>
    <scope>NUCLEOTIDE SEQUENCE [LARGE SCALE GENOMIC DNA]</scope>
    <source>
        <strain evidence="7">dW9</strain>
    </source>
</reference>
<keyword evidence="2" id="KW-0731">Sigma factor</keyword>
<gene>
    <name evidence="6" type="ORF">O9H85_32820</name>
</gene>
<protein>
    <submittedName>
        <fullName evidence="6">Sigma-70 family RNA polymerase sigma factor</fullName>
    </submittedName>
</protein>
<dbReference type="SUPFAM" id="SSF88946">
    <property type="entry name" value="Sigma2 domain of RNA polymerase sigma factors"/>
    <property type="match status" value="1"/>
</dbReference>
<sequence length="176" mass="20685">MKNESKMLQSLDDATLVEMYRKGEPEAFNVLLRRYSNKFSFYAHRFYYKGMTYQDSVQEGAVGLFKAVLRYQPERGASFHSFAEVHIRGQVINAIKGASRNKHRFLNNSVSLHNAIFDDGDFNRMDFIKNTEPSPEEFFFRNIDDYEEKQKINFVSGSERNFLKFAREEQLASWTC</sequence>
<dbReference type="Proteomes" id="UP001527882">
    <property type="component" value="Unassembled WGS sequence"/>
</dbReference>
<organism evidence="6 7">
    <name type="scientific">Paenibacillus gyeongsangnamensis</name>
    <dbReference type="NCBI Taxonomy" id="3388067"/>
    <lineage>
        <taxon>Bacteria</taxon>
        <taxon>Bacillati</taxon>
        <taxon>Bacillota</taxon>
        <taxon>Bacilli</taxon>
        <taxon>Bacillales</taxon>
        <taxon>Paenibacillaceae</taxon>
        <taxon>Paenibacillus</taxon>
    </lineage>
</organism>
<dbReference type="InterPro" id="IPR014284">
    <property type="entry name" value="RNA_pol_sigma-70_dom"/>
</dbReference>
<evidence type="ECO:0000313" key="7">
    <source>
        <dbReference type="Proteomes" id="UP001527882"/>
    </source>
</evidence>
<dbReference type="InterPro" id="IPR007627">
    <property type="entry name" value="RNA_pol_sigma70_r2"/>
</dbReference>
<feature type="domain" description="RNA polymerase sigma-70 region 2" evidence="5">
    <location>
        <begin position="31"/>
        <end position="100"/>
    </location>
</feature>
<keyword evidence="4" id="KW-0804">Transcription</keyword>
<evidence type="ECO:0000256" key="2">
    <source>
        <dbReference type="ARBA" id="ARBA00023082"/>
    </source>
</evidence>
<keyword evidence="3" id="KW-0238">DNA-binding</keyword>
<keyword evidence="1" id="KW-0805">Transcription regulation</keyword>
<evidence type="ECO:0000313" key="6">
    <source>
        <dbReference type="EMBL" id="MCZ8517055.1"/>
    </source>
</evidence>